<keyword evidence="2" id="KW-1185">Reference proteome</keyword>
<dbReference type="Proteomes" id="UP000224567">
    <property type="component" value="Unassembled WGS sequence"/>
</dbReference>
<accession>A0A2G2WHQ2</accession>
<evidence type="ECO:0000313" key="2">
    <source>
        <dbReference type="Proteomes" id="UP000224567"/>
    </source>
</evidence>
<comment type="caution">
    <text evidence="1">The sequence shown here is derived from an EMBL/GenBank/DDBJ whole genome shotgun (WGS) entry which is preliminary data.</text>
</comment>
<organism evidence="1 2">
    <name type="scientific">Capsicum baccatum</name>
    <name type="common">Peruvian pepper</name>
    <dbReference type="NCBI Taxonomy" id="33114"/>
    <lineage>
        <taxon>Eukaryota</taxon>
        <taxon>Viridiplantae</taxon>
        <taxon>Streptophyta</taxon>
        <taxon>Embryophyta</taxon>
        <taxon>Tracheophyta</taxon>
        <taxon>Spermatophyta</taxon>
        <taxon>Magnoliopsida</taxon>
        <taxon>eudicotyledons</taxon>
        <taxon>Gunneridae</taxon>
        <taxon>Pentapetalae</taxon>
        <taxon>asterids</taxon>
        <taxon>lamiids</taxon>
        <taxon>Solanales</taxon>
        <taxon>Solanaceae</taxon>
        <taxon>Solanoideae</taxon>
        <taxon>Capsiceae</taxon>
        <taxon>Capsicum</taxon>
    </lineage>
</organism>
<name>A0A2G2WHQ2_CAPBA</name>
<sequence length="199" mass="22553">MFREEDIEDGGYLDPHISDLLNNTHLNVASKSFYNKEETNKLVVKADQGSRPFVNEHPNENDHDICDTYSNLDLVYSYMKENNLWVDEDCAYLSEVLAVDEELEEEEIAFKSSTEEKESNKSVLTTGQDARSFVSGHINVYDEDICDATYSDLDLFHSSINEKVLRKKGRYAGADPGFSVRGASVQLKSRKQCISSEAM</sequence>
<gene>
    <name evidence="1" type="ORF">CQW23_13933</name>
</gene>
<protein>
    <submittedName>
        <fullName evidence="1">Uncharacterized protein</fullName>
    </submittedName>
</protein>
<reference evidence="1 2" key="1">
    <citation type="journal article" date="2017" name="Genome Biol.">
        <title>New reference genome sequences of hot pepper reveal the massive evolution of plant disease-resistance genes by retroduplication.</title>
        <authorList>
            <person name="Kim S."/>
            <person name="Park J."/>
            <person name="Yeom S.I."/>
            <person name="Kim Y.M."/>
            <person name="Seo E."/>
            <person name="Kim K.T."/>
            <person name="Kim M.S."/>
            <person name="Lee J.M."/>
            <person name="Cheong K."/>
            <person name="Shin H.S."/>
            <person name="Kim S.B."/>
            <person name="Han K."/>
            <person name="Lee J."/>
            <person name="Park M."/>
            <person name="Lee H.A."/>
            <person name="Lee H.Y."/>
            <person name="Lee Y."/>
            <person name="Oh S."/>
            <person name="Lee J.H."/>
            <person name="Choi E."/>
            <person name="Choi E."/>
            <person name="Lee S.E."/>
            <person name="Jeon J."/>
            <person name="Kim H."/>
            <person name="Choi G."/>
            <person name="Song H."/>
            <person name="Lee J."/>
            <person name="Lee S.C."/>
            <person name="Kwon J.K."/>
            <person name="Lee H.Y."/>
            <person name="Koo N."/>
            <person name="Hong Y."/>
            <person name="Kim R.W."/>
            <person name="Kang W.H."/>
            <person name="Huh J.H."/>
            <person name="Kang B.C."/>
            <person name="Yang T.J."/>
            <person name="Lee Y.H."/>
            <person name="Bennetzen J.L."/>
            <person name="Choi D."/>
        </authorList>
    </citation>
    <scope>NUCLEOTIDE SEQUENCE [LARGE SCALE GENOMIC DNA]</scope>
    <source>
        <strain evidence="2">cv. PBC81</strain>
    </source>
</reference>
<proteinExistence type="predicted"/>
<dbReference type="EMBL" id="MLFT02000006">
    <property type="protein sequence ID" value="PHT44775.1"/>
    <property type="molecule type" value="Genomic_DNA"/>
</dbReference>
<dbReference type="STRING" id="33114.A0A2G2WHQ2"/>
<reference evidence="2" key="2">
    <citation type="journal article" date="2017" name="J. Anim. Genet.">
        <title>Multiple reference genome sequences of hot pepper reveal the massive evolution of plant disease resistance genes by retroduplication.</title>
        <authorList>
            <person name="Kim S."/>
            <person name="Park J."/>
            <person name="Yeom S.-I."/>
            <person name="Kim Y.-M."/>
            <person name="Seo E."/>
            <person name="Kim K.-T."/>
            <person name="Kim M.-S."/>
            <person name="Lee J.M."/>
            <person name="Cheong K."/>
            <person name="Shin H.-S."/>
            <person name="Kim S.-B."/>
            <person name="Han K."/>
            <person name="Lee J."/>
            <person name="Park M."/>
            <person name="Lee H.-A."/>
            <person name="Lee H.-Y."/>
            <person name="Lee Y."/>
            <person name="Oh S."/>
            <person name="Lee J.H."/>
            <person name="Choi E."/>
            <person name="Choi E."/>
            <person name="Lee S.E."/>
            <person name="Jeon J."/>
            <person name="Kim H."/>
            <person name="Choi G."/>
            <person name="Song H."/>
            <person name="Lee J."/>
            <person name="Lee S.-C."/>
            <person name="Kwon J.-K."/>
            <person name="Lee H.-Y."/>
            <person name="Koo N."/>
            <person name="Hong Y."/>
            <person name="Kim R.W."/>
            <person name="Kang W.-H."/>
            <person name="Huh J.H."/>
            <person name="Kang B.-C."/>
            <person name="Yang T.-J."/>
            <person name="Lee Y.-H."/>
            <person name="Bennetzen J.L."/>
            <person name="Choi D."/>
        </authorList>
    </citation>
    <scope>NUCLEOTIDE SEQUENCE [LARGE SCALE GENOMIC DNA]</scope>
    <source>
        <strain evidence="2">cv. PBC81</strain>
    </source>
</reference>
<dbReference type="AlphaFoldDB" id="A0A2G2WHQ2"/>
<evidence type="ECO:0000313" key="1">
    <source>
        <dbReference type="EMBL" id="PHT44775.1"/>
    </source>
</evidence>